<keyword evidence="1" id="KW-0479">Metal-binding</keyword>
<dbReference type="InterPro" id="IPR025558">
    <property type="entry name" value="DUF4283"/>
</dbReference>
<dbReference type="PROSITE" id="PS50158">
    <property type="entry name" value="ZF_CCHC"/>
    <property type="match status" value="1"/>
</dbReference>
<dbReference type="Proteomes" id="UP001428341">
    <property type="component" value="Unassembled WGS sequence"/>
</dbReference>
<keyword evidence="1" id="KW-0863">Zinc-finger</keyword>
<evidence type="ECO:0000256" key="2">
    <source>
        <dbReference type="SAM" id="MobiDB-lite"/>
    </source>
</evidence>
<dbReference type="InterPro" id="IPR040256">
    <property type="entry name" value="At4g02000-like"/>
</dbReference>
<dbReference type="EMBL" id="JBCGBO010000025">
    <property type="protein sequence ID" value="KAK9177508.1"/>
    <property type="molecule type" value="Genomic_DNA"/>
</dbReference>
<dbReference type="GO" id="GO:0008270">
    <property type="term" value="F:zinc ion binding"/>
    <property type="evidence" value="ECO:0007669"/>
    <property type="project" value="UniProtKB-KW"/>
</dbReference>
<keyword evidence="1" id="KW-0862">Zinc</keyword>
<accession>A0AAP0LMF6</accession>
<feature type="domain" description="CCHC-type" evidence="3">
    <location>
        <begin position="259"/>
        <end position="274"/>
    </location>
</feature>
<dbReference type="GO" id="GO:0003676">
    <property type="term" value="F:nucleic acid binding"/>
    <property type="evidence" value="ECO:0007669"/>
    <property type="project" value="InterPro"/>
</dbReference>
<feature type="region of interest" description="Disordered" evidence="2">
    <location>
        <begin position="325"/>
        <end position="349"/>
    </location>
</feature>
<dbReference type="AlphaFoldDB" id="A0AAP0LMF6"/>
<evidence type="ECO:0000259" key="3">
    <source>
        <dbReference type="PROSITE" id="PS50158"/>
    </source>
</evidence>
<comment type="caution">
    <text evidence="4">The sequence shown here is derived from an EMBL/GenBank/DDBJ whole genome shotgun (WGS) entry which is preliminary data.</text>
</comment>
<dbReference type="InterPro" id="IPR001878">
    <property type="entry name" value="Znf_CCHC"/>
</dbReference>
<protein>
    <recommendedName>
        <fullName evidence="3">CCHC-type domain-containing protein</fullName>
    </recommendedName>
</protein>
<proteinExistence type="predicted"/>
<evidence type="ECO:0000313" key="4">
    <source>
        <dbReference type="EMBL" id="KAK9177508.1"/>
    </source>
</evidence>
<dbReference type="PANTHER" id="PTHR31286:SF99">
    <property type="entry name" value="DUF4283 DOMAIN-CONTAINING PROTEIN"/>
    <property type="match status" value="1"/>
</dbReference>
<evidence type="ECO:0000313" key="5">
    <source>
        <dbReference type="Proteomes" id="UP001428341"/>
    </source>
</evidence>
<evidence type="ECO:0000256" key="1">
    <source>
        <dbReference type="PROSITE-ProRule" id="PRU00047"/>
    </source>
</evidence>
<organism evidence="4 5">
    <name type="scientific">Citrus x changshan-huyou</name>
    <dbReference type="NCBI Taxonomy" id="2935761"/>
    <lineage>
        <taxon>Eukaryota</taxon>
        <taxon>Viridiplantae</taxon>
        <taxon>Streptophyta</taxon>
        <taxon>Embryophyta</taxon>
        <taxon>Tracheophyta</taxon>
        <taxon>Spermatophyta</taxon>
        <taxon>Magnoliopsida</taxon>
        <taxon>eudicotyledons</taxon>
        <taxon>Gunneridae</taxon>
        <taxon>Pentapetalae</taxon>
        <taxon>rosids</taxon>
        <taxon>malvids</taxon>
        <taxon>Sapindales</taxon>
        <taxon>Rutaceae</taxon>
        <taxon>Aurantioideae</taxon>
        <taxon>Citrus</taxon>
    </lineage>
</organism>
<dbReference type="InterPro" id="IPR036875">
    <property type="entry name" value="Znf_CCHC_sf"/>
</dbReference>
<sequence length="579" mass="65315">MVMCADKTSQLPPAADRSIKKAKFKAQWADGDNPSPLSFRDMLMDMQEQSGNGNFGRKDDWELEEDDVTFREEEPMPFIAFSSRVHERLVEPWENSVVVKILGRNLGYRVLSSRLNRIWSSTTGFEIIDLANDYFLIRFNNKKDVEYALTEGPWTVMGHYLSVQKWSPDFDVVNNKIDRIVAWIRLSEMNIQFYHKSIIRRLGHIIGPVIKIDYNTVTAQRGKFARLAVELDLQKPLVSQFNLEGRIQKVEYENLPMICFGCGKFGHFKDACPDSADINNMAKDNPAPPTEAEGQAVVVAEASDCREPKFGSWMVVARQPRPRKVLVKDNPKKDRHMPKTSQSRFGVLEDLDIEDKISQDHDTDPGSQREPMMPISESIQILAPKPRSMKKKNPSQHTRKYPPRKASITILPSQPVTENIDPNIQIPTNYSHQNNQPPVMHGMHAHLKFFTSDSFDPSNAASTSMHGMHAYQQYTQNNPGPFPVPITLNPLHHSAVSFPKTFSPKAINHPPSQPVCDPSLVGEPPDKGIPHDPYIMEAIVEPEDSLVASRSGSHLSANDILFVADSGMEVEAEALESSR</sequence>
<reference evidence="4 5" key="1">
    <citation type="submission" date="2024-05" db="EMBL/GenBank/DDBJ databases">
        <title>Haplotype-resolved chromosome-level genome assembly of Huyou (Citrus changshanensis).</title>
        <authorList>
            <person name="Miao C."/>
            <person name="Chen W."/>
            <person name="Wu Y."/>
            <person name="Wang L."/>
            <person name="Zhao S."/>
            <person name="Grierson D."/>
            <person name="Xu C."/>
            <person name="Chen K."/>
        </authorList>
    </citation>
    <scope>NUCLEOTIDE SEQUENCE [LARGE SCALE GENOMIC DNA]</scope>
    <source>
        <strain evidence="4">01-14</strain>
        <tissue evidence="4">Leaf</tissue>
    </source>
</reference>
<dbReference type="Pfam" id="PF14111">
    <property type="entry name" value="DUF4283"/>
    <property type="match status" value="1"/>
</dbReference>
<dbReference type="SUPFAM" id="SSF57756">
    <property type="entry name" value="Retrovirus zinc finger-like domains"/>
    <property type="match status" value="1"/>
</dbReference>
<dbReference type="PANTHER" id="PTHR31286">
    <property type="entry name" value="GLYCINE-RICH CELL WALL STRUCTURAL PROTEIN 1.8-LIKE"/>
    <property type="match status" value="1"/>
</dbReference>
<gene>
    <name evidence="4" type="ORF">WN944_029530</name>
</gene>
<name>A0AAP0LMF6_9ROSI</name>
<keyword evidence="5" id="KW-1185">Reference proteome</keyword>